<organism evidence="13 14">
    <name type="scientific">Chitinivorax tropicus</name>
    <dbReference type="NCBI Taxonomy" id="714531"/>
    <lineage>
        <taxon>Bacteria</taxon>
        <taxon>Pseudomonadati</taxon>
        <taxon>Pseudomonadota</taxon>
        <taxon>Betaproteobacteria</taxon>
        <taxon>Chitinivorax</taxon>
    </lineage>
</organism>
<dbReference type="AlphaFoldDB" id="A0A840MMX5"/>
<protein>
    <recommendedName>
        <fullName evidence="12">Magnesium transport protein CorA</fullName>
    </recommendedName>
</protein>
<feature type="transmembrane region" description="Helical" evidence="12">
    <location>
        <begin position="266"/>
        <end position="285"/>
    </location>
</feature>
<dbReference type="Gene3D" id="3.30.460.20">
    <property type="entry name" value="CorA soluble domain-like"/>
    <property type="match status" value="1"/>
</dbReference>
<comment type="catalytic activity">
    <reaction evidence="10">
        <text>Mg(2+)(in) = Mg(2+)(out)</text>
        <dbReference type="Rhea" id="RHEA:29827"/>
        <dbReference type="ChEBI" id="CHEBI:18420"/>
    </reaction>
</comment>
<dbReference type="FunFam" id="1.20.58.340:FF:000004">
    <property type="entry name" value="Magnesium transport protein CorA"/>
    <property type="match status" value="1"/>
</dbReference>
<comment type="function">
    <text evidence="11">Mediates influx of magnesium ions. Alternates between open and closed states. Activated by low cytoplasmic Mg(2+) levels. Inactive when cytoplasmic Mg(2+) levels are high.</text>
</comment>
<keyword evidence="5 12" id="KW-0812">Transmembrane</keyword>
<dbReference type="GO" id="GO:0005886">
    <property type="term" value="C:plasma membrane"/>
    <property type="evidence" value="ECO:0007669"/>
    <property type="project" value="UniProtKB-SubCell"/>
</dbReference>
<dbReference type="InterPro" id="IPR004488">
    <property type="entry name" value="Mg/Co-transport_prot_CorA"/>
</dbReference>
<proteinExistence type="inferred from homology"/>
<sequence length="323" mass="36954">MLINCAAYQNGSKLTELSIEDISEHIKEPDRFVWVALKNPTDQEIDTMGEEFGLHELAIEDAKHGHQRPKIEEYRDTLFCCMHMLEVDEDDLLRVGEISIFVGKNFILSMRSRSTAGFLNVRQRCESEPHLLKHGAGFVLYALMDAVVDRYFPIIDWLNRQLESIENRIFERSSSARTNIEELYDLKRNLMVVQHATLPLLEAVSKLYGGRVPSICVGMGEYYRDIYDHLDRIVKSIESIRDMLNTAIQVNLSMISLDDSAITKKLAAWGALFAVPTMIAGVYGMNFEGMPELKWALGYPMSLGLMAILDIILWRRFKKAGWL</sequence>
<name>A0A840MMX5_9PROT</name>
<dbReference type="GO" id="GO:0050897">
    <property type="term" value="F:cobalt ion binding"/>
    <property type="evidence" value="ECO:0007669"/>
    <property type="project" value="TreeGrafter"/>
</dbReference>
<accession>A0A840MMX5</accession>
<comment type="subcellular location">
    <subcellularLocation>
        <location evidence="1">Cell membrane</location>
        <topology evidence="1">Multi-pass membrane protein</topology>
    </subcellularLocation>
    <subcellularLocation>
        <location evidence="12">Membrane</location>
        <topology evidence="12">Multi-pass membrane protein</topology>
    </subcellularLocation>
</comment>
<dbReference type="PANTHER" id="PTHR46494">
    <property type="entry name" value="CORA FAMILY METAL ION TRANSPORTER (EUROFUNG)"/>
    <property type="match status" value="1"/>
</dbReference>
<dbReference type="SUPFAM" id="SSF143865">
    <property type="entry name" value="CorA soluble domain-like"/>
    <property type="match status" value="1"/>
</dbReference>
<dbReference type="GO" id="GO:0015095">
    <property type="term" value="F:magnesium ion transmembrane transporter activity"/>
    <property type="evidence" value="ECO:0007669"/>
    <property type="project" value="UniProtKB-UniRule"/>
</dbReference>
<dbReference type="PANTHER" id="PTHR46494:SF1">
    <property type="entry name" value="CORA FAMILY METAL ION TRANSPORTER (EUROFUNG)"/>
    <property type="match status" value="1"/>
</dbReference>
<comment type="similarity">
    <text evidence="2 12">Belongs to the CorA metal ion transporter (MIT) (TC 1.A.35) family.</text>
</comment>
<keyword evidence="14" id="KW-1185">Reference proteome</keyword>
<dbReference type="GO" id="GO:0015087">
    <property type="term" value="F:cobalt ion transmembrane transporter activity"/>
    <property type="evidence" value="ECO:0007669"/>
    <property type="project" value="UniProtKB-UniRule"/>
</dbReference>
<evidence type="ECO:0000256" key="7">
    <source>
        <dbReference type="ARBA" id="ARBA00022989"/>
    </source>
</evidence>
<gene>
    <name evidence="12" type="primary">corA</name>
    <name evidence="13" type="ORF">HNQ59_000812</name>
</gene>
<evidence type="ECO:0000256" key="10">
    <source>
        <dbReference type="ARBA" id="ARBA00034269"/>
    </source>
</evidence>
<dbReference type="InterPro" id="IPR002523">
    <property type="entry name" value="MgTranspt_CorA/ZnTranspt_ZntB"/>
</dbReference>
<dbReference type="NCBIfam" id="TIGR00383">
    <property type="entry name" value="corA"/>
    <property type="match status" value="1"/>
</dbReference>
<dbReference type="Gene3D" id="1.20.58.340">
    <property type="entry name" value="Magnesium transport protein CorA, transmembrane region"/>
    <property type="match status" value="2"/>
</dbReference>
<keyword evidence="6 12" id="KW-0460">Magnesium</keyword>
<dbReference type="GO" id="GO:0000287">
    <property type="term" value="F:magnesium ion binding"/>
    <property type="evidence" value="ECO:0007669"/>
    <property type="project" value="TreeGrafter"/>
</dbReference>
<reference evidence="13 14" key="1">
    <citation type="submission" date="2020-08" db="EMBL/GenBank/DDBJ databases">
        <title>Genomic Encyclopedia of Type Strains, Phase IV (KMG-IV): sequencing the most valuable type-strain genomes for metagenomic binning, comparative biology and taxonomic classification.</title>
        <authorList>
            <person name="Goeker M."/>
        </authorList>
    </citation>
    <scope>NUCLEOTIDE SEQUENCE [LARGE SCALE GENOMIC DNA]</scope>
    <source>
        <strain evidence="13 14">DSM 27165</strain>
    </source>
</reference>
<keyword evidence="8 12" id="KW-0406">Ion transport</keyword>
<dbReference type="InterPro" id="IPR045861">
    <property type="entry name" value="CorA_cytoplasmic_dom"/>
</dbReference>
<evidence type="ECO:0000256" key="1">
    <source>
        <dbReference type="ARBA" id="ARBA00004651"/>
    </source>
</evidence>
<dbReference type="Proteomes" id="UP000575898">
    <property type="component" value="Unassembled WGS sequence"/>
</dbReference>
<keyword evidence="7 12" id="KW-1133">Transmembrane helix</keyword>
<evidence type="ECO:0000256" key="5">
    <source>
        <dbReference type="ARBA" id="ARBA00022692"/>
    </source>
</evidence>
<evidence type="ECO:0000313" key="13">
    <source>
        <dbReference type="EMBL" id="MBB5017543.1"/>
    </source>
</evidence>
<evidence type="ECO:0000256" key="12">
    <source>
        <dbReference type="RuleBase" id="RU362010"/>
    </source>
</evidence>
<evidence type="ECO:0000256" key="4">
    <source>
        <dbReference type="ARBA" id="ARBA00022475"/>
    </source>
</evidence>
<evidence type="ECO:0000256" key="9">
    <source>
        <dbReference type="ARBA" id="ARBA00023136"/>
    </source>
</evidence>
<evidence type="ECO:0000313" key="14">
    <source>
        <dbReference type="Proteomes" id="UP000575898"/>
    </source>
</evidence>
<feature type="transmembrane region" description="Helical" evidence="12">
    <location>
        <begin position="297"/>
        <end position="314"/>
    </location>
</feature>
<evidence type="ECO:0000256" key="8">
    <source>
        <dbReference type="ARBA" id="ARBA00023065"/>
    </source>
</evidence>
<dbReference type="EMBL" id="JACHHY010000004">
    <property type="protein sequence ID" value="MBB5017543.1"/>
    <property type="molecule type" value="Genomic_DNA"/>
</dbReference>
<dbReference type="SUPFAM" id="SSF144083">
    <property type="entry name" value="Magnesium transport protein CorA, transmembrane region"/>
    <property type="match status" value="1"/>
</dbReference>
<keyword evidence="4 12" id="KW-1003">Cell membrane</keyword>
<dbReference type="CDD" id="cd12830">
    <property type="entry name" value="MtCorA-like"/>
    <property type="match status" value="1"/>
</dbReference>
<evidence type="ECO:0000256" key="2">
    <source>
        <dbReference type="ARBA" id="ARBA00009765"/>
    </source>
</evidence>
<evidence type="ECO:0000256" key="6">
    <source>
        <dbReference type="ARBA" id="ARBA00022842"/>
    </source>
</evidence>
<keyword evidence="3 12" id="KW-0813">Transport</keyword>
<dbReference type="InterPro" id="IPR045863">
    <property type="entry name" value="CorA_TM1_TM2"/>
</dbReference>
<dbReference type="Pfam" id="PF01544">
    <property type="entry name" value="CorA"/>
    <property type="match status" value="1"/>
</dbReference>
<evidence type="ECO:0000256" key="11">
    <source>
        <dbReference type="ARBA" id="ARBA00045497"/>
    </source>
</evidence>
<keyword evidence="9 12" id="KW-0472">Membrane</keyword>
<dbReference type="RefSeq" id="WP_184035533.1">
    <property type="nucleotide sequence ID" value="NZ_JACHHY010000004.1"/>
</dbReference>
<evidence type="ECO:0000256" key="3">
    <source>
        <dbReference type="ARBA" id="ARBA00022448"/>
    </source>
</evidence>
<comment type="caution">
    <text evidence="13">The sequence shown here is derived from an EMBL/GenBank/DDBJ whole genome shotgun (WGS) entry which is preliminary data.</text>
</comment>